<evidence type="ECO:0000256" key="3">
    <source>
        <dbReference type="ARBA" id="ARBA00023163"/>
    </source>
</evidence>
<dbReference type="SUPFAM" id="SSF46785">
    <property type="entry name" value="Winged helix' DNA-binding domain"/>
    <property type="match status" value="1"/>
</dbReference>
<protein>
    <submittedName>
        <fullName evidence="5">MarR family winged helix-turn-helix transcriptional regulator</fullName>
    </submittedName>
</protein>
<dbReference type="EMBL" id="JBHUOV010000007">
    <property type="protein sequence ID" value="MFD2824358.1"/>
    <property type="molecule type" value="Genomic_DNA"/>
</dbReference>
<evidence type="ECO:0000313" key="6">
    <source>
        <dbReference type="Proteomes" id="UP001597533"/>
    </source>
</evidence>
<keyword evidence="3" id="KW-0804">Transcription</keyword>
<dbReference type="Pfam" id="PF12802">
    <property type="entry name" value="MarR_2"/>
    <property type="match status" value="1"/>
</dbReference>
<dbReference type="PROSITE" id="PS50995">
    <property type="entry name" value="HTH_MARR_2"/>
    <property type="match status" value="1"/>
</dbReference>
<keyword evidence="1" id="KW-0805">Transcription regulation</keyword>
<evidence type="ECO:0000313" key="5">
    <source>
        <dbReference type="EMBL" id="MFD2824358.1"/>
    </source>
</evidence>
<evidence type="ECO:0000256" key="2">
    <source>
        <dbReference type="ARBA" id="ARBA00023125"/>
    </source>
</evidence>
<organism evidence="5 6">
    <name type="scientific">Lacinutrix iliipiscaria</name>
    <dbReference type="NCBI Taxonomy" id="1230532"/>
    <lineage>
        <taxon>Bacteria</taxon>
        <taxon>Pseudomonadati</taxon>
        <taxon>Bacteroidota</taxon>
        <taxon>Flavobacteriia</taxon>
        <taxon>Flavobacteriales</taxon>
        <taxon>Flavobacteriaceae</taxon>
        <taxon>Lacinutrix</taxon>
    </lineage>
</organism>
<sequence length="201" mass="23118">MTKSAFNIKQQETNLTSKIVVGLERVSEAFKVLLWEHAKAIGLSPIQIQILIFIAHHKQEYCNVSHFAQEFNVTKPTISDAVKVLVNKGFVVKEYSSTDSRRYSVFLSDIGQDIVSQTEGFANPIQKELNKINHSDLEMLYKSITNLIYGLNKTGQLSVQRMCYSCKFYESINKNHFCHYLNQKLNDKDIRVDCAEFELNK</sequence>
<dbReference type="Proteomes" id="UP001597533">
    <property type="component" value="Unassembled WGS sequence"/>
</dbReference>
<dbReference type="SMART" id="SM00347">
    <property type="entry name" value="HTH_MARR"/>
    <property type="match status" value="1"/>
</dbReference>
<dbReference type="PANTHER" id="PTHR42756:SF1">
    <property type="entry name" value="TRANSCRIPTIONAL REPRESSOR OF EMRAB OPERON"/>
    <property type="match status" value="1"/>
</dbReference>
<dbReference type="PANTHER" id="PTHR42756">
    <property type="entry name" value="TRANSCRIPTIONAL REGULATOR, MARR"/>
    <property type="match status" value="1"/>
</dbReference>
<dbReference type="InterPro" id="IPR011991">
    <property type="entry name" value="ArsR-like_HTH"/>
</dbReference>
<dbReference type="InterPro" id="IPR036388">
    <property type="entry name" value="WH-like_DNA-bd_sf"/>
</dbReference>
<dbReference type="InterPro" id="IPR000835">
    <property type="entry name" value="HTH_MarR-typ"/>
</dbReference>
<name>A0ABW5WNQ0_9FLAO</name>
<keyword evidence="6" id="KW-1185">Reference proteome</keyword>
<gene>
    <name evidence="5" type="ORF">ACFS5M_11820</name>
</gene>
<comment type="caution">
    <text evidence="5">The sequence shown here is derived from an EMBL/GenBank/DDBJ whole genome shotgun (WGS) entry which is preliminary data.</text>
</comment>
<dbReference type="Gene3D" id="1.10.10.10">
    <property type="entry name" value="Winged helix-like DNA-binding domain superfamily/Winged helix DNA-binding domain"/>
    <property type="match status" value="1"/>
</dbReference>
<feature type="domain" description="HTH marR-type" evidence="4">
    <location>
        <begin position="16"/>
        <end position="149"/>
    </location>
</feature>
<dbReference type="InterPro" id="IPR036390">
    <property type="entry name" value="WH_DNA-bd_sf"/>
</dbReference>
<evidence type="ECO:0000259" key="4">
    <source>
        <dbReference type="PROSITE" id="PS50995"/>
    </source>
</evidence>
<proteinExistence type="predicted"/>
<accession>A0ABW5WNQ0</accession>
<reference evidence="6" key="1">
    <citation type="journal article" date="2019" name="Int. J. Syst. Evol. Microbiol.">
        <title>The Global Catalogue of Microorganisms (GCM) 10K type strain sequencing project: providing services to taxonomists for standard genome sequencing and annotation.</title>
        <authorList>
            <consortium name="The Broad Institute Genomics Platform"/>
            <consortium name="The Broad Institute Genome Sequencing Center for Infectious Disease"/>
            <person name="Wu L."/>
            <person name="Ma J."/>
        </authorList>
    </citation>
    <scope>NUCLEOTIDE SEQUENCE [LARGE SCALE GENOMIC DNA]</scope>
    <source>
        <strain evidence="6">KCTC 32141</strain>
    </source>
</reference>
<dbReference type="CDD" id="cd00090">
    <property type="entry name" value="HTH_ARSR"/>
    <property type="match status" value="1"/>
</dbReference>
<dbReference type="RefSeq" id="WP_183488316.1">
    <property type="nucleotide sequence ID" value="NZ_JBHUOV010000007.1"/>
</dbReference>
<keyword evidence="2" id="KW-0238">DNA-binding</keyword>
<evidence type="ECO:0000256" key="1">
    <source>
        <dbReference type="ARBA" id="ARBA00023015"/>
    </source>
</evidence>